<comment type="function">
    <text evidence="10">Catalyzes the oxidation of hydrogen sulfide, with the help of a quinone. Consecutive reaction cycles lead to the accumulation of a polysulfide product on the active site Cys residues; these products are released when they exceed a critical length, typically as cyclooctasulfur.</text>
</comment>
<dbReference type="GO" id="GO:0070224">
    <property type="term" value="F:sulfide:quinone oxidoreductase activity"/>
    <property type="evidence" value="ECO:0007669"/>
    <property type="project" value="UniProtKB-EC"/>
</dbReference>
<dbReference type="PANTHER" id="PTHR43755">
    <property type="match status" value="1"/>
</dbReference>
<keyword evidence="4" id="KW-0874">Quinone</keyword>
<dbReference type="EMBL" id="BDFD01000014">
    <property type="protein sequence ID" value="GAV20740.1"/>
    <property type="molecule type" value="Genomic_DNA"/>
</dbReference>
<proteinExistence type="inferred from homology"/>
<dbReference type="Gene3D" id="3.50.50.100">
    <property type="match status" value="1"/>
</dbReference>
<evidence type="ECO:0000256" key="8">
    <source>
        <dbReference type="ARBA" id="ARBA00023136"/>
    </source>
</evidence>
<accession>A0A1L8CP93</accession>
<evidence type="ECO:0000256" key="13">
    <source>
        <dbReference type="ARBA" id="ARBA00071264"/>
    </source>
</evidence>
<reference evidence="16 17" key="1">
    <citation type="journal article" date="2017" name="Arch. Microbiol.">
        <title>Mariprofundus micogutta sp. nov., a novel iron-oxidizing zetaproteobacterium isolated from a deep-sea hydrothermal field at the Bayonnaise knoll of the Izu-Ogasawara arc, and a description of Mariprofundales ord. nov. and Zetaproteobacteria classis nov.</title>
        <authorList>
            <person name="Makita H."/>
            <person name="Tanaka E."/>
            <person name="Mitsunobu S."/>
            <person name="Miyazaki M."/>
            <person name="Nunoura T."/>
            <person name="Uematsu K."/>
            <person name="Takaki Y."/>
            <person name="Nishi S."/>
            <person name="Shimamura S."/>
            <person name="Takai K."/>
        </authorList>
    </citation>
    <scope>NUCLEOTIDE SEQUENCE [LARGE SCALE GENOMIC DNA]</scope>
    <source>
        <strain evidence="16 17">ET2</strain>
    </source>
</reference>
<evidence type="ECO:0000313" key="16">
    <source>
        <dbReference type="EMBL" id="GAV20740.1"/>
    </source>
</evidence>
<evidence type="ECO:0000313" key="17">
    <source>
        <dbReference type="Proteomes" id="UP000231632"/>
    </source>
</evidence>
<dbReference type="FunFam" id="3.50.50.100:FF:000017">
    <property type="entry name" value="Sulfide-quinone reductase"/>
    <property type="match status" value="1"/>
</dbReference>
<evidence type="ECO:0000256" key="4">
    <source>
        <dbReference type="ARBA" id="ARBA00022719"/>
    </source>
</evidence>
<protein>
    <recommendedName>
        <fullName evidence="13">Sulfide-quinone reductase</fullName>
        <ecNumber evidence="12">1.8.5.4</ecNumber>
    </recommendedName>
    <alternativeName>
        <fullName evidence="14">Sulfide:quinone oxidoreductase</fullName>
    </alternativeName>
</protein>
<organism evidence="16 17">
    <name type="scientific">Mariprofundus micogutta</name>
    <dbReference type="NCBI Taxonomy" id="1921010"/>
    <lineage>
        <taxon>Bacteria</taxon>
        <taxon>Pseudomonadati</taxon>
        <taxon>Pseudomonadota</taxon>
        <taxon>Candidatius Mariprofundia</taxon>
        <taxon>Mariprofundales</taxon>
        <taxon>Mariprofundaceae</taxon>
        <taxon>Mariprofundus</taxon>
    </lineage>
</organism>
<comment type="catalytic activity">
    <reaction evidence="9">
        <text>n a quinone + n hydrogen sulfide + n H(+) = polysulfur(n-2) + n a quinol</text>
        <dbReference type="Rhea" id="RHEA:30239"/>
        <dbReference type="Rhea" id="RHEA-COMP:19475"/>
        <dbReference type="ChEBI" id="CHEBI:15378"/>
        <dbReference type="ChEBI" id="CHEBI:17909"/>
        <dbReference type="ChEBI" id="CHEBI:24646"/>
        <dbReference type="ChEBI" id="CHEBI:29919"/>
        <dbReference type="ChEBI" id="CHEBI:132124"/>
        <dbReference type="EC" id="1.8.5.4"/>
    </reaction>
</comment>
<comment type="subcellular location">
    <subcellularLocation>
        <location evidence="2">Membrane</location>
        <topology evidence="2">Peripheral membrane protein</topology>
    </subcellularLocation>
</comment>
<dbReference type="InterPro" id="IPR036188">
    <property type="entry name" value="FAD/NAD-bd_sf"/>
</dbReference>
<dbReference type="GO" id="GO:0000166">
    <property type="term" value="F:nucleotide binding"/>
    <property type="evidence" value="ECO:0007669"/>
    <property type="project" value="UniProtKB-KW"/>
</dbReference>
<evidence type="ECO:0000256" key="2">
    <source>
        <dbReference type="ARBA" id="ARBA00004170"/>
    </source>
</evidence>
<dbReference type="EC" id="1.8.5.4" evidence="12"/>
<keyword evidence="17" id="KW-1185">Reference proteome</keyword>
<keyword evidence="6" id="KW-0274">FAD</keyword>
<dbReference type="OrthoDB" id="9802771at2"/>
<comment type="caution">
    <text evidence="16">The sequence shown here is derived from an EMBL/GenBank/DDBJ whole genome shotgun (WGS) entry which is preliminary data.</text>
</comment>
<evidence type="ECO:0000256" key="1">
    <source>
        <dbReference type="ARBA" id="ARBA00001974"/>
    </source>
</evidence>
<evidence type="ECO:0000256" key="14">
    <source>
        <dbReference type="ARBA" id="ARBA00081101"/>
    </source>
</evidence>
<comment type="cofactor">
    <cofactor evidence="1">
        <name>FAD</name>
        <dbReference type="ChEBI" id="CHEBI:57692"/>
    </cofactor>
</comment>
<name>A0A1L8CP93_9PROT</name>
<keyword evidence="8" id="KW-0472">Membrane</keyword>
<evidence type="ECO:0000256" key="3">
    <source>
        <dbReference type="ARBA" id="ARBA00022630"/>
    </source>
</evidence>
<evidence type="ECO:0000256" key="5">
    <source>
        <dbReference type="ARBA" id="ARBA00022741"/>
    </source>
</evidence>
<gene>
    <name evidence="16" type="ORF">MMIC_P1713</name>
</gene>
<keyword evidence="5" id="KW-0547">Nucleotide-binding</keyword>
<dbReference type="PANTHER" id="PTHR43755:SF1">
    <property type="entry name" value="FAD-DEPENDENT PYRIDINE NUCLEOTIDE-DISULPHIDE OXIDOREDUCTASE"/>
    <property type="match status" value="1"/>
</dbReference>
<dbReference type="Pfam" id="PF07992">
    <property type="entry name" value="Pyr_redox_2"/>
    <property type="match status" value="1"/>
</dbReference>
<dbReference type="InterPro" id="IPR052541">
    <property type="entry name" value="SQRD"/>
</dbReference>
<evidence type="ECO:0000256" key="11">
    <source>
        <dbReference type="ARBA" id="ARBA00060891"/>
    </source>
</evidence>
<keyword evidence="7" id="KW-0560">Oxidoreductase</keyword>
<keyword evidence="3" id="KW-0285">Flavoprotein</keyword>
<evidence type="ECO:0000256" key="10">
    <source>
        <dbReference type="ARBA" id="ARBA00054727"/>
    </source>
</evidence>
<feature type="domain" description="FAD/NAD(P)-binding" evidence="15">
    <location>
        <begin position="3"/>
        <end position="306"/>
    </location>
</feature>
<evidence type="ECO:0000256" key="6">
    <source>
        <dbReference type="ARBA" id="ARBA00022827"/>
    </source>
</evidence>
<dbReference type="GO" id="GO:0016020">
    <property type="term" value="C:membrane"/>
    <property type="evidence" value="ECO:0007669"/>
    <property type="project" value="UniProtKB-SubCell"/>
</dbReference>
<evidence type="ECO:0000256" key="7">
    <source>
        <dbReference type="ARBA" id="ARBA00023002"/>
    </source>
</evidence>
<sequence>MAHVVVIGAGIGGMPAAYEMKEALNKLPGKGHEVTVVSNVDYFHFVPSNPWVAVGWRTKEDISFQVGPYLNKKGINFVASGVKEIHAKDNKITLHNGHDLEYDYLLITTGPRLAFELVEGLGPDGHTHSVCHVDHAVEAYHAFEEFCKNPGPIVVGAVQGASCFGPAYEFAMILDTELRRRKIRDKVPMTFVTAEPYIGHLGLGGVGDSKGMLESEMRNRHIKWMTNAKTTKIEDGLMHVETVNSKGETEDTHEVPFKYSMMLPPFRGIPAVAQVEEMCNPMGFVMINDFQQNPTYNKIYSAGVCVAIPPVEATPVPCGTPKTGYLIESMVTAAIHNICHDIQGESPEKCGTWNAICLADMGDTGAAFVALPQIPPRNVQWMKKGKWVHTAKVMFEKYFMRKMKTGVSEPFYEKAFLKTLGIKRLDGE</sequence>
<evidence type="ECO:0000256" key="9">
    <source>
        <dbReference type="ARBA" id="ARBA00050821"/>
    </source>
</evidence>
<dbReference type="SUPFAM" id="SSF51905">
    <property type="entry name" value="FAD/NAD(P)-binding domain"/>
    <property type="match status" value="2"/>
</dbReference>
<dbReference type="InterPro" id="IPR023753">
    <property type="entry name" value="FAD/NAD-binding_dom"/>
</dbReference>
<dbReference type="AlphaFoldDB" id="A0A1L8CP93"/>
<dbReference type="Proteomes" id="UP000231632">
    <property type="component" value="Unassembled WGS sequence"/>
</dbReference>
<evidence type="ECO:0000256" key="12">
    <source>
        <dbReference type="ARBA" id="ARBA00066453"/>
    </source>
</evidence>
<evidence type="ECO:0000259" key="15">
    <source>
        <dbReference type="Pfam" id="PF07992"/>
    </source>
</evidence>
<dbReference type="STRING" id="1921010.MMIC_P1713"/>
<dbReference type="GO" id="GO:0048038">
    <property type="term" value="F:quinone binding"/>
    <property type="evidence" value="ECO:0007669"/>
    <property type="project" value="UniProtKB-KW"/>
</dbReference>
<comment type="similarity">
    <text evidence="11">Belongs to the SQRD family.</text>
</comment>
<dbReference type="RefSeq" id="WP_072660047.1">
    <property type="nucleotide sequence ID" value="NZ_BDFD01000014.1"/>
</dbReference>